<proteinExistence type="predicted"/>
<reference evidence="4 5" key="1">
    <citation type="submission" date="2018-12" db="EMBL/GenBank/DDBJ databases">
        <authorList>
            <consortium name="Pathogen Informatics"/>
        </authorList>
    </citation>
    <scope>NUCLEOTIDE SEQUENCE [LARGE SCALE GENOMIC DNA]</scope>
    <source>
        <strain evidence="4 5">NCTC10207</strain>
    </source>
</reference>
<feature type="compositionally biased region" description="Low complexity" evidence="1">
    <location>
        <begin position="52"/>
        <end position="77"/>
    </location>
</feature>
<feature type="domain" description="DUF4232" evidence="3">
    <location>
        <begin position="199"/>
        <end position="330"/>
    </location>
</feature>
<feature type="signal peptide" evidence="2">
    <location>
        <begin position="1"/>
        <end position="22"/>
    </location>
</feature>
<evidence type="ECO:0000256" key="2">
    <source>
        <dbReference type="SAM" id="SignalP"/>
    </source>
</evidence>
<sequence length="332" mass="32877">MKLSARTLICSTALLCAFTLSGCGSSDTNQTQNAPAQNEASASVSPGTITIASPNASANPSGSVAPGDINVVNGGNNNDKKKEDEKEHQNSEESPGSSDEHSDKGGTNGEKKDGGKRTEKGGSSSSSSSSSGTKKQQGSGSQGSSGRTSGSSSSSGGSGGSSGSSTQQEPAAQPAGGGSGGASSEESSGGTLVSRAQACTANQVSVSLTPGPSTAGSQQYTLSFTNVSAGPCRLKGNPDVAHTNTDGSSIMGISSQLDGNLMNPSGVVLQSGETTTAAMRRVSASSHGDNCVVQNSPKLTVWLPGSGKGYAFDFDQDTCTNVPQLFVGQFGA</sequence>
<evidence type="ECO:0000313" key="4">
    <source>
        <dbReference type="EMBL" id="VEI24309.1"/>
    </source>
</evidence>
<feature type="compositionally biased region" description="Basic and acidic residues" evidence="1">
    <location>
        <begin position="78"/>
        <end position="91"/>
    </location>
</feature>
<dbReference type="InterPro" id="IPR025326">
    <property type="entry name" value="DUF4232"/>
</dbReference>
<dbReference type="RefSeq" id="WP_186335874.1">
    <property type="nucleotide sequence ID" value="NZ_CAUUVT010000012.1"/>
</dbReference>
<evidence type="ECO:0000259" key="3">
    <source>
        <dbReference type="Pfam" id="PF14016"/>
    </source>
</evidence>
<feature type="compositionally biased region" description="Polar residues" evidence="1">
    <location>
        <begin position="25"/>
        <end position="51"/>
    </location>
</feature>
<feature type="compositionally biased region" description="Basic and acidic residues" evidence="1">
    <location>
        <begin position="98"/>
        <end position="120"/>
    </location>
</feature>
<feature type="region of interest" description="Disordered" evidence="1">
    <location>
        <begin position="25"/>
        <end position="194"/>
    </location>
</feature>
<protein>
    <recommendedName>
        <fullName evidence="3">DUF4232 domain-containing protein</fullName>
    </recommendedName>
</protein>
<evidence type="ECO:0000313" key="5">
    <source>
        <dbReference type="Proteomes" id="UP000282386"/>
    </source>
</evidence>
<feature type="compositionally biased region" description="Low complexity" evidence="1">
    <location>
        <begin position="163"/>
        <end position="174"/>
    </location>
</feature>
<feature type="compositionally biased region" description="Low complexity" evidence="1">
    <location>
        <begin position="121"/>
        <end position="155"/>
    </location>
</feature>
<dbReference type="Proteomes" id="UP000282386">
    <property type="component" value="Chromosome"/>
</dbReference>
<dbReference type="AlphaFoldDB" id="A0A7Z9D5N2"/>
<dbReference type="PROSITE" id="PS51257">
    <property type="entry name" value="PROKAR_LIPOPROTEIN"/>
    <property type="match status" value="1"/>
</dbReference>
<accession>A0A7Z9D5N2</accession>
<feature type="chain" id="PRO_5038711385" description="DUF4232 domain-containing protein" evidence="2">
    <location>
        <begin position="23"/>
        <end position="332"/>
    </location>
</feature>
<keyword evidence="2" id="KW-0732">Signal</keyword>
<dbReference type="Pfam" id="PF14016">
    <property type="entry name" value="DUF4232"/>
    <property type="match status" value="1"/>
</dbReference>
<dbReference type="EMBL" id="LR134479">
    <property type="protein sequence ID" value="VEI24309.1"/>
    <property type="molecule type" value="Genomic_DNA"/>
</dbReference>
<evidence type="ECO:0000256" key="1">
    <source>
        <dbReference type="SAM" id="MobiDB-lite"/>
    </source>
</evidence>
<name>A0A7Z9D5N2_9MICC</name>
<organism evidence="4 5">
    <name type="scientific">Rothia aeria</name>
    <dbReference type="NCBI Taxonomy" id="172042"/>
    <lineage>
        <taxon>Bacteria</taxon>
        <taxon>Bacillati</taxon>
        <taxon>Actinomycetota</taxon>
        <taxon>Actinomycetes</taxon>
        <taxon>Micrococcales</taxon>
        <taxon>Micrococcaceae</taxon>
        <taxon>Rothia</taxon>
    </lineage>
</organism>
<gene>
    <name evidence="4" type="ORF">NCTC10207_02018</name>
</gene>